<evidence type="ECO:0000256" key="4">
    <source>
        <dbReference type="ARBA" id="ARBA00022777"/>
    </source>
</evidence>
<evidence type="ECO:0000256" key="2">
    <source>
        <dbReference type="ARBA" id="ARBA00022679"/>
    </source>
</evidence>
<feature type="domain" description="Pyridoxamine kinase/Phosphomethylpyrimidine kinase" evidence="6">
    <location>
        <begin position="80"/>
        <end position="259"/>
    </location>
</feature>
<evidence type="ECO:0000259" key="6">
    <source>
        <dbReference type="Pfam" id="PF08543"/>
    </source>
</evidence>
<dbReference type="InterPro" id="IPR013749">
    <property type="entry name" value="PM/HMP-P_kinase-1"/>
</dbReference>
<dbReference type="Pfam" id="PF08543">
    <property type="entry name" value="Phos_pyr_kin"/>
    <property type="match status" value="1"/>
</dbReference>
<dbReference type="InterPro" id="IPR029056">
    <property type="entry name" value="Ribokinase-like"/>
</dbReference>
<evidence type="ECO:0000256" key="5">
    <source>
        <dbReference type="ARBA" id="ARBA00022840"/>
    </source>
</evidence>
<dbReference type="GO" id="GO:0005524">
    <property type="term" value="F:ATP binding"/>
    <property type="evidence" value="ECO:0007669"/>
    <property type="project" value="UniProtKB-KW"/>
</dbReference>
<evidence type="ECO:0000313" key="8">
    <source>
        <dbReference type="Proteomes" id="UP000095651"/>
    </source>
</evidence>
<keyword evidence="2 7" id="KW-0808">Transferase</keyword>
<dbReference type="EMBL" id="CYZE01000001">
    <property type="protein sequence ID" value="CUN53387.1"/>
    <property type="molecule type" value="Genomic_DNA"/>
</dbReference>
<dbReference type="EC" id="2.7.1.35" evidence="1"/>
<dbReference type="GO" id="GO:0009443">
    <property type="term" value="P:pyridoxal 5'-phosphate salvage"/>
    <property type="evidence" value="ECO:0007669"/>
    <property type="project" value="InterPro"/>
</dbReference>
<keyword evidence="3" id="KW-0547">Nucleotide-binding</keyword>
<evidence type="ECO:0000256" key="3">
    <source>
        <dbReference type="ARBA" id="ARBA00022741"/>
    </source>
</evidence>
<dbReference type="CDD" id="cd01173">
    <property type="entry name" value="pyridoxal_pyridoxamine_kinase"/>
    <property type="match status" value="1"/>
</dbReference>
<reference evidence="7 8" key="1">
    <citation type="submission" date="2015-09" db="EMBL/GenBank/DDBJ databases">
        <authorList>
            <consortium name="Pathogen Informatics"/>
        </authorList>
    </citation>
    <scope>NUCLEOTIDE SEQUENCE [LARGE SCALE GENOMIC DNA]</scope>
    <source>
        <strain evidence="7 8">2789STDY5608850</strain>
    </source>
</reference>
<name>A0A173XR62_9FIRM</name>
<evidence type="ECO:0000256" key="1">
    <source>
        <dbReference type="ARBA" id="ARBA00012104"/>
    </source>
</evidence>
<accession>A0A173XR62</accession>
<dbReference type="Proteomes" id="UP000095651">
    <property type="component" value="Unassembled WGS sequence"/>
</dbReference>
<dbReference type="InterPro" id="IPR004625">
    <property type="entry name" value="PyrdxlKinase"/>
</dbReference>
<sequence>MISERHQKKIAVINDLSGYGRCSLTVAIPILSALKVQCCPVPTSILSNHTGFPVYFFDDYTDKMGLYLEKWTELGLEFDGIFSGFLGSEAQIGIVMSMIRQFQGKDTLVVIDPIMGDHGKAYQTYTPAMCSRMKELVCLGDIVTPNLTEACILTGREYRDEGWHRTELLAMAEEIREMGPSGVIITGVKEGAYLTNVIAERGKETAFCRSMRVGRERPGTGDVFSAIVAAEAVKGASLTDAAKKAARFVKRCILKSEELNVPVQNGVCFEEVLSELIKWK</sequence>
<dbReference type="GO" id="GO:0008478">
    <property type="term" value="F:pyridoxal kinase activity"/>
    <property type="evidence" value="ECO:0007669"/>
    <property type="project" value="UniProtKB-EC"/>
</dbReference>
<dbReference type="GO" id="GO:0005829">
    <property type="term" value="C:cytosol"/>
    <property type="evidence" value="ECO:0007669"/>
    <property type="project" value="TreeGrafter"/>
</dbReference>
<dbReference type="Gene3D" id="3.40.1190.20">
    <property type="match status" value="1"/>
</dbReference>
<dbReference type="SUPFAM" id="SSF53613">
    <property type="entry name" value="Ribokinase-like"/>
    <property type="match status" value="1"/>
</dbReference>
<evidence type="ECO:0000313" key="7">
    <source>
        <dbReference type="EMBL" id="CUN53387.1"/>
    </source>
</evidence>
<gene>
    <name evidence="7" type="primary">pdxK</name>
    <name evidence="7" type="ORF">ERS852407_00482</name>
</gene>
<proteinExistence type="predicted"/>
<organism evidence="7 8">
    <name type="scientific">Hungatella hathewayi</name>
    <dbReference type="NCBI Taxonomy" id="154046"/>
    <lineage>
        <taxon>Bacteria</taxon>
        <taxon>Bacillati</taxon>
        <taxon>Bacillota</taxon>
        <taxon>Clostridia</taxon>
        <taxon>Lachnospirales</taxon>
        <taxon>Lachnospiraceae</taxon>
        <taxon>Hungatella</taxon>
    </lineage>
</organism>
<dbReference type="AlphaFoldDB" id="A0A173XR62"/>
<keyword evidence="4 7" id="KW-0418">Kinase</keyword>
<protein>
    <recommendedName>
        <fullName evidence="1">pyridoxal kinase</fullName>
        <ecNumber evidence="1">2.7.1.35</ecNumber>
    </recommendedName>
</protein>
<dbReference type="NCBIfam" id="NF005491">
    <property type="entry name" value="PRK07105.1"/>
    <property type="match status" value="1"/>
</dbReference>
<keyword evidence="5" id="KW-0067">ATP-binding</keyword>
<dbReference type="PANTHER" id="PTHR10534:SF2">
    <property type="entry name" value="PYRIDOXAL KINASE"/>
    <property type="match status" value="1"/>
</dbReference>
<dbReference type="PANTHER" id="PTHR10534">
    <property type="entry name" value="PYRIDOXAL KINASE"/>
    <property type="match status" value="1"/>
</dbReference>